<protein>
    <submittedName>
        <fullName evidence="8">RNA polymerase sigma-70 factor (ECF subfamily)</fullName>
    </submittedName>
</protein>
<dbReference type="InterPro" id="IPR039425">
    <property type="entry name" value="RNA_pol_sigma-70-like"/>
</dbReference>
<evidence type="ECO:0000256" key="4">
    <source>
        <dbReference type="ARBA" id="ARBA00023125"/>
    </source>
</evidence>
<evidence type="ECO:0000256" key="2">
    <source>
        <dbReference type="ARBA" id="ARBA00023015"/>
    </source>
</evidence>
<evidence type="ECO:0000259" key="7">
    <source>
        <dbReference type="Pfam" id="PF08281"/>
    </source>
</evidence>
<sequence>MSLDLAACSDGELASLALGKRQAAYSEIMRRHQDSVFRLLRSLTGDGDAAIDLTQQTFIAAFNALARYDGERSFRAWIMKIAVNKARDWSRRRAVRRFFTFARPIEEGLDVVDPAPRSDVLLAGRRELARTMAAIAALPAGLKDVLVLRTIEGLSETETAQTLGISNKAVETRLYRARRKLEEKLRG</sequence>
<dbReference type="RefSeq" id="WP_184155328.1">
    <property type="nucleotide sequence ID" value="NZ_JACHKA010000001.1"/>
</dbReference>
<dbReference type="Gene3D" id="1.10.10.10">
    <property type="entry name" value="Winged helix-like DNA-binding domain superfamily/Winged helix DNA-binding domain"/>
    <property type="match status" value="1"/>
</dbReference>
<dbReference type="SUPFAM" id="SSF88946">
    <property type="entry name" value="Sigma2 domain of RNA polymerase sigma factors"/>
    <property type="match status" value="1"/>
</dbReference>
<evidence type="ECO:0000256" key="3">
    <source>
        <dbReference type="ARBA" id="ARBA00023082"/>
    </source>
</evidence>
<dbReference type="Pfam" id="PF08281">
    <property type="entry name" value="Sigma70_r4_2"/>
    <property type="match status" value="1"/>
</dbReference>
<comment type="similarity">
    <text evidence="1">Belongs to the sigma-70 factor family. ECF subfamily.</text>
</comment>
<dbReference type="CDD" id="cd06171">
    <property type="entry name" value="Sigma70_r4"/>
    <property type="match status" value="1"/>
</dbReference>
<keyword evidence="4" id="KW-0238">DNA-binding</keyword>
<dbReference type="InterPro" id="IPR013325">
    <property type="entry name" value="RNA_pol_sigma_r2"/>
</dbReference>
<dbReference type="InterPro" id="IPR014284">
    <property type="entry name" value="RNA_pol_sigma-70_dom"/>
</dbReference>
<evidence type="ECO:0000259" key="6">
    <source>
        <dbReference type="Pfam" id="PF04542"/>
    </source>
</evidence>
<feature type="domain" description="RNA polymerase sigma factor 70 region 4 type 2" evidence="7">
    <location>
        <begin position="132"/>
        <end position="181"/>
    </location>
</feature>
<dbReference type="Gene3D" id="1.10.1740.10">
    <property type="match status" value="1"/>
</dbReference>
<keyword evidence="9" id="KW-1185">Reference proteome</keyword>
<keyword evidence="5" id="KW-0804">Transcription</keyword>
<dbReference type="PANTHER" id="PTHR43133:SF8">
    <property type="entry name" value="RNA POLYMERASE SIGMA FACTOR HI_1459-RELATED"/>
    <property type="match status" value="1"/>
</dbReference>
<reference evidence="8 9" key="1">
    <citation type="submission" date="2020-08" db="EMBL/GenBank/DDBJ databases">
        <title>Exploring microbial biodiversity for novel pathways involved in the catabolism of aromatic compounds derived from lignin.</title>
        <authorList>
            <person name="Elkins J."/>
        </authorList>
    </citation>
    <scope>NUCLEOTIDE SEQUENCE [LARGE SCALE GENOMIC DNA]</scope>
    <source>
        <strain evidence="8 9">B1D3A</strain>
    </source>
</reference>
<comment type="caution">
    <text evidence="8">The sequence shown here is derived from an EMBL/GenBank/DDBJ whole genome shotgun (WGS) entry which is preliminary data.</text>
</comment>
<dbReference type="InterPro" id="IPR013324">
    <property type="entry name" value="RNA_pol_sigma_r3/r4-like"/>
</dbReference>
<gene>
    <name evidence="8" type="ORF">HNP60_003060</name>
</gene>
<dbReference type="InterPro" id="IPR007627">
    <property type="entry name" value="RNA_pol_sigma70_r2"/>
</dbReference>
<dbReference type="InterPro" id="IPR013249">
    <property type="entry name" value="RNA_pol_sigma70_r4_t2"/>
</dbReference>
<dbReference type="InterPro" id="IPR036388">
    <property type="entry name" value="WH-like_DNA-bd_sf"/>
</dbReference>
<dbReference type="PANTHER" id="PTHR43133">
    <property type="entry name" value="RNA POLYMERASE ECF-TYPE SIGMA FACTO"/>
    <property type="match status" value="1"/>
</dbReference>
<evidence type="ECO:0000256" key="1">
    <source>
        <dbReference type="ARBA" id="ARBA00010641"/>
    </source>
</evidence>
<dbReference type="SUPFAM" id="SSF88659">
    <property type="entry name" value="Sigma3 and sigma4 domains of RNA polymerase sigma factors"/>
    <property type="match status" value="1"/>
</dbReference>
<proteinExistence type="inferred from homology"/>
<evidence type="ECO:0000256" key="5">
    <source>
        <dbReference type="ARBA" id="ARBA00023163"/>
    </source>
</evidence>
<dbReference type="EMBL" id="JACHKA010000001">
    <property type="protein sequence ID" value="MBB5987086.1"/>
    <property type="molecule type" value="Genomic_DNA"/>
</dbReference>
<keyword evidence="3" id="KW-0731">Sigma factor</keyword>
<name>A0ABR6NIK6_9SPHN</name>
<dbReference type="NCBIfam" id="TIGR02937">
    <property type="entry name" value="sigma70-ECF"/>
    <property type="match status" value="1"/>
</dbReference>
<feature type="domain" description="RNA polymerase sigma-70 region 2" evidence="6">
    <location>
        <begin position="29"/>
        <end position="94"/>
    </location>
</feature>
<organism evidence="8 9">
    <name type="scientific">Sphingobium lignivorans</name>
    <dbReference type="NCBI Taxonomy" id="2735886"/>
    <lineage>
        <taxon>Bacteria</taxon>
        <taxon>Pseudomonadati</taxon>
        <taxon>Pseudomonadota</taxon>
        <taxon>Alphaproteobacteria</taxon>
        <taxon>Sphingomonadales</taxon>
        <taxon>Sphingomonadaceae</taxon>
        <taxon>Sphingobium</taxon>
    </lineage>
</organism>
<evidence type="ECO:0000313" key="9">
    <source>
        <dbReference type="Proteomes" id="UP001138540"/>
    </source>
</evidence>
<accession>A0ABR6NIK6</accession>
<dbReference type="Pfam" id="PF04542">
    <property type="entry name" value="Sigma70_r2"/>
    <property type="match status" value="1"/>
</dbReference>
<dbReference type="Proteomes" id="UP001138540">
    <property type="component" value="Unassembled WGS sequence"/>
</dbReference>
<evidence type="ECO:0000313" key="8">
    <source>
        <dbReference type="EMBL" id="MBB5987086.1"/>
    </source>
</evidence>
<keyword evidence="2" id="KW-0805">Transcription regulation</keyword>